<evidence type="ECO:0000313" key="5">
    <source>
        <dbReference type="EMBL" id="OXA48065.1"/>
    </source>
</evidence>
<gene>
    <name evidence="6" type="ORF">Fcan01_11322</name>
    <name evidence="5" type="ORF">Fcan01_16859</name>
    <name evidence="4" type="ORF">Fcan01_17671</name>
    <name evidence="3" type="ORF">Fcan01_22437</name>
    <name evidence="2" type="ORF">Fcan01_24884</name>
</gene>
<evidence type="ECO:0000313" key="4">
    <source>
        <dbReference type="EMBL" id="OXA47553.1"/>
    </source>
</evidence>
<dbReference type="OrthoDB" id="7695549at2759"/>
<protein>
    <submittedName>
        <fullName evidence="5">Uncharacterized protein</fullName>
    </submittedName>
</protein>
<sequence>MGDKKDKLIRVSNSLHQKKAIVSSNNYEEFLTKVRIKFELADDIQILIEDDQGAEIDADVFPILWEEEKPNITFRIQGEDFTVSAIQDAGSSPQIYYLPSPLCSPAPSPVSPSLGLGDVDVFKQILEEYVEKTPRLANLILECREKSLVDNSAAAIIVNEFVSKLVDLKGNSPCTRDQISFAKAIVEILPFWKYPGTPDGIDILYDEINRSGLIQQRLKWIHRNIRKPEVDTRRRKKEESQGGPKPKIAKGAEEVFPNLELTAALNSSTKKGEIVSLMKETFEHRNQIRRSNDQSVLRVYSKFAECSYLVNFEFSLMFPDLEQNFLNTWPEFADRLIAHCKTLSNSPALLKFANNNYDNWDKSIAALFVLLHLIPPSAQGRGKGGRCKIDDAKLKLVTFYRAETPLKSIVDTWNFETSQPALIVLGEDHSNLTSFYIICDRILLPINARTSTEAIDSLFKAHYVIGTEYDKNLTGIWKFIQVHIFQLETTTQLSRKVKQVFQQISTYLQTSNSSTN</sequence>
<evidence type="ECO:0000256" key="1">
    <source>
        <dbReference type="SAM" id="MobiDB-lite"/>
    </source>
</evidence>
<dbReference type="EMBL" id="LNIX01000005">
    <property type="protein sequence ID" value="OXA53699.1"/>
    <property type="molecule type" value="Genomic_DNA"/>
</dbReference>
<feature type="compositionally biased region" description="Basic and acidic residues" evidence="1">
    <location>
        <begin position="230"/>
        <end position="240"/>
    </location>
</feature>
<feature type="region of interest" description="Disordered" evidence="1">
    <location>
        <begin position="230"/>
        <end position="249"/>
    </location>
</feature>
<dbReference type="AlphaFoldDB" id="A0A226DRB3"/>
<proteinExistence type="predicted"/>
<reference evidence="5 7" key="1">
    <citation type="submission" date="2015-12" db="EMBL/GenBank/DDBJ databases">
        <title>The genome of Folsomia candida.</title>
        <authorList>
            <person name="Faddeeva A."/>
            <person name="Derks M.F."/>
            <person name="Anvar Y."/>
            <person name="Smit S."/>
            <person name="Van Straalen N."/>
            <person name="Roelofs D."/>
        </authorList>
    </citation>
    <scope>NUCLEOTIDE SEQUENCE [LARGE SCALE GENOMIC DNA]</scope>
    <source>
        <strain evidence="5 7">VU population</strain>
        <tissue evidence="5">Whole body</tissue>
    </source>
</reference>
<comment type="caution">
    <text evidence="5">The sequence shown here is derived from an EMBL/GenBank/DDBJ whole genome shotgun (WGS) entry which is preliminary data.</text>
</comment>
<evidence type="ECO:0000313" key="6">
    <source>
        <dbReference type="EMBL" id="OXA53699.1"/>
    </source>
</evidence>
<evidence type="ECO:0000313" key="2">
    <source>
        <dbReference type="EMBL" id="OXA40246.1"/>
    </source>
</evidence>
<evidence type="ECO:0000313" key="7">
    <source>
        <dbReference type="Proteomes" id="UP000198287"/>
    </source>
</evidence>
<accession>A0A226DRB3</accession>
<dbReference type="Proteomes" id="UP000198287">
    <property type="component" value="Unassembled WGS sequence"/>
</dbReference>
<dbReference type="EMBL" id="LNIX01000012">
    <property type="protein sequence ID" value="OXA48065.1"/>
    <property type="molecule type" value="Genomic_DNA"/>
</dbReference>
<dbReference type="PANTHER" id="PTHR31025:SF29">
    <property type="entry name" value="SI:CH211-196P9.1"/>
    <property type="match status" value="1"/>
</dbReference>
<keyword evidence="7" id="KW-1185">Reference proteome</keyword>
<dbReference type="Gene3D" id="3.10.20.10">
    <property type="match status" value="1"/>
</dbReference>
<dbReference type="PANTHER" id="PTHR31025">
    <property type="entry name" value="SI:CH211-196P9.1-RELATED"/>
    <property type="match status" value="1"/>
</dbReference>
<name>A0A226DRB3_FOLCA</name>
<dbReference type="EMBL" id="LNIX01000013">
    <property type="protein sequence ID" value="OXA47553.1"/>
    <property type="molecule type" value="Genomic_DNA"/>
</dbReference>
<dbReference type="EMBL" id="LNIX01000034">
    <property type="protein sequence ID" value="OXA40246.1"/>
    <property type="molecule type" value="Genomic_DNA"/>
</dbReference>
<organism evidence="5 7">
    <name type="scientific">Folsomia candida</name>
    <name type="common">Springtail</name>
    <dbReference type="NCBI Taxonomy" id="158441"/>
    <lineage>
        <taxon>Eukaryota</taxon>
        <taxon>Metazoa</taxon>
        <taxon>Ecdysozoa</taxon>
        <taxon>Arthropoda</taxon>
        <taxon>Hexapoda</taxon>
        <taxon>Collembola</taxon>
        <taxon>Entomobryomorpha</taxon>
        <taxon>Isotomoidea</taxon>
        <taxon>Isotomidae</taxon>
        <taxon>Proisotominae</taxon>
        <taxon>Folsomia</taxon>
    </lineage>
</organism>
<dbReference type="EMBL" id="LNIX01000025">
    <property type="protein sequence ID" value="OXA42633.1"/>
    <property type="molecule type" value="Genomic_DNA"/>
</dbReference>
<evidence type="ECO:0000313" key="3">
    <source>
        <dbReference type="EMBL" id="OXA42633.1"/>
    </source>
</evidence>